<feature type="region of interest" description="Disordered" evidence="4">
    <location>
        <begin position="1"/>
        <end position="26"/>
    </location>
</feature>
<dbReference type="InterPro" id="IPR009723">
    <property type="entry name" value="Pop1_N"/>
</dbReference>
<feature type="domain" description="POPLD" evidence="6">
    <location>
        <begin position="516"/>
        <end position="611"/>
    </location>
</feature>
<dbReference type="GeneID" id="73379989"/>
<dbReference type="InterPro" id="IPR012590">
    <property type="entry name" value="POPLD_dom"/>
</dbReference>
<dbReference type="GO" id="GO:0005655">
    <property type="term" value="C:nucleolar ribonuclease P complex"/>
    <property type="evidence" value="ECO:0007669"/>
    <property type="project" value="InterPro"/>
</dbReference>
<dbReference type="Proteomes" id="UP001202479">
    <property type="component" value="Unassembled WGS sequence"/>
</dbReference>
<evidence type="ECO:0000256" key="1">
    <source>
        <dbReference type="ARBA" id="ARBA00004123"/>
    </source>
</evidence>
<protein>
    <submittedName>
        <fullName evidence="7">POP1</fullName>
    </submittedName>
</protein>
<feature type="compositionally biased region" description="Polar residues" evidence="4">
    <location>
        <begin position="10"/>
        <end position="26"/>
    </location>
</feature>
<dbReference type="PANTHER" id="PTHR22731:SF3">
    <property type="entry name" value="RIBONUCLEASES P_MRP PROTEIN SUBUNIT POP1"/>
    <property type="match status" value="1"/>
</dbReference>
<evidence type="ECO:0000256" key="4">
    <source>
        <dbReference type="SAM" id="MobiDB-lite"/>
    </source>
</evidence>
<evidence type="ECO:0000313" key="8">
    <source>
        <dbReference type="Proteomes" id="UP001202479"/>
    </source>
</evidence>
<name>A0AAI9SYJ3_9ASCO</name>
<dbReference type="EMBL" id="JAHUZD010000074">
    <property type="protein sequence ID" value="KAI3404855.2"/>
    <property type="molecule type" value="Genomic_DNA"/>
</dbReference>
<reference evidence="7" key="1">
    <citation type="journal article" date="2022" name="DNA Res.">
        <title>Genome analysis of five recently described species of the CUG-Ser clade uncovers Candida theae as a new hybrid lineage with pathogenic potential in the Candida parapsilosis species complex.</title>
        <authorList>
            <person name="Mixao V."/>
            <person name="Del Olmo V."/>
            <person name="Hegedusova E."/>
            <person name="Saus E."/>
            <person name="Pryszcz L."/>
            <person name="Cillingova A."/>
            <person name="Nosek J."/>
            <person name="Gabaldon T."/>
        </authorList>
    </citation>
    <scope>NUCLEOTIDE SEQUENCE</scope>
    <source>
        <strain evidence="7">CBS 10844</strain>
    </source>
</reference>
<sequence>MNSDPKSRQDNGSNKSQLNNKKTRLYNSRTIRTQNVDPAYNKDESKLDVAKFIQSRKYEINAFELSQLKSKSALSTRCFQNLPRIMRRRAASHNVKRIPKRLRAKAIKEMSGATTNTPKHLPKGRVLFKIMQKQRILKAASKLKNDKYELDPVLKQGNVRAAIKKLAKELRYLKNKRTPTMNNSVGSIDRTGKGLLAPTPAGNIKYRNRQRDFAWTPTHIWHAKRFKMSKQYGFQIPYTPTQKCFKFMNRQNRYKSVCFDTSYTSSMVLRTRSVGGTTGGQNLTLTLQELLNKRKVPSMIANGEKCYIGGIYMKGKEVSPGLIYANLQKNVILVRVHASVYVDLFENIRTMTMEEGEDNKFSNIEVEDCRFSLGSIDVSGPRSLNSLSKIFHLKDVSEELKNIWTSLANQRESSIIPVGTVLVFSIYDPRLWNKPTKLPFKSSNDLYDVVLKLKTNSLVDYKVIENLLTSTGRQASYRDQLSIKDLGKIKRLNTEFSKISHSTIPILLVKTEAQYWSLICPWFWVLPIWIQIVKIPDIKPGGLKQLHQFQFEKGKPFFPNDFPWNIQGWKYNNVNGELARESDMKKPKNQVSLKQSEGPFTQILDAYKADWFALRNLTYLVKYRDQTLLTLEGSGVPYSGTHERQLESMTDVIAMTCSLNKESEYIPYSVPIEKFDSSNEEHKKFLTNETMIEAIPMIVRMKLPVIQIELTIVTNGVILDNARIYSKEKVSDKYLVGFVTSGGMNLNIGKCSGVGAIIAIAPSDCKISNNTLFVRNPGKSSIYECKYKQV</sequence>
<dbReference type="GO" id="GO:0001682">
    <property type="term" value="P:tRNA 5'-leader removal"/>
    <property type="evidence" value="ECO:0007669"/>
    <property type="project" value="InterPro"/>
</dbReference>
<dbReference type="RefSeq" id="XP_049180600.1">
    <property type="nucleotide sequence ID" value="XM_049323593.1"/>
</dbReference>
<evidence type="ECO:0000256" key="2">
    <source>
        <dbReference type="ARBA" id="ARBA00022694"/>
    </source>
</evidence>
<dbReference type="Pfam" id="PF08170">
    <property type="entry name" value="POPLD"/>
    <property type="match status" value="1"/>
</dbReference>
<dbReference type="GO" id="GO:0000172">
    <property type="term" value="C:ribonuclease MRP complex"/>
    <property type="evidence" value="ECO:0007669"/>
    <property type="project" value="InterPro"/>
</dbReference>
<evidence type="ECO:0000313" key="7">
    <source>
        <dbReference type="EMBL" id="KAI3404855.2"/>
    </source>
</evidence>
<proteinExistence type="predicted"/>
<keyword evidence="8" id="KW-1185">Reference proteome</keyword>
<keyword evidence="2" id="KW-0819">tRNA processing</keyword>
<comment type="subcellular location">
    <subcellularLocation>
        <location evidence="1">Nucleus</location>
    </subcellularLocation>
</comment>
<dbReference type="Pfam" id="PF06978">
    <property type="entry name" value="POP1_N"/>
    <property type="match status" value="1"/>
</dbReference>
<comment type="caution">
    <text evidence="7">The sequence shown here is derived from an EMBL/GenBank/DDBJ whole genome shotgun (WGS) entry which is preliminary data.</text>
</comment>
<feature type="domain" description="Pop1 N-terminal" evidence="5">
    <location>
        <begin position="52"/>
        <end position="271"/>
    </location>
</feature>
<organism evidence="7 8">
    <name type="scientific">Candida oxycetoniae</name>
    <dbReference type="NCBI Taxonomy" id="497107"/>
    <lineage>
        <taxon>Eukaryota</taxon>
        <taxon>Fungi</taxon>
        <taxon>Dikarya</taxon>
        <taxon>Ascomycota</taxon>
        <taxon>Saccharomycotina</taxon>
        <taxon>Pichiomycetes</taxon>
        <taxon>Debaryomycetaceae</taxon>
        <taxon>Candida/Lodderomyces clade</taxon>
        <taxon>Candida</taxon>
    </lineage>
</organism>
<keyword evidence="3" id="KW-0539">Nucleus</keyword>
<dbReference type="AlphaFoldDB" id="A0AAI9SYJ3"/>
<accession>A0AAI9SYJ3</accession>
<dbReference type="SUPFAM" id="SSF103025">
    <property type="entry name" value="Folate-binding domain"/>
    <property type="match status" value="1"/>
</dbReference>
<gene>
    <name evidence="7" type="ORF">KGF56_002372</name>
</gene>
<evidence type="ECO:0000259" key="6">
    <source>
        <dbReference type="Pfam" id="PF08170"/>
    </source>
</evidence>
<dbReference type="PANTHER" id="PTHR22731">
    <property type="entry name" value="RIBONUCLEASES P/MRP PROTEIN SUBUNIT POP1"/>
    <property type="match status" value="1"/>
</dbReference>
<evidence type="ECO:0000256" key="3">
    <source>
        <dbReference type="ARBA" id="ARBA00023242"/>
    </source>
</evidence>
<dbReference type="InterPro" id="IPR039182">
    <property type="entry name" value="Pop1"/>
</dbReference>
<evidence type="ECO:0000259" key="5">
    <source>
        <dbReference type="Pfam" id="PF06978"/>
    </source>
</evidence>